<organism evidence="1">
    <name type="scientific">Harvfovirus sp</name>
    <dbReference type="NCBI Taxonomy" id="2487768"/>
    <lineage>
        <taxon>Viruses</taxon>
        <taxon>Varidnaviria</taxon>
        <taxon>Bamfordvirae</taxon>
        <taxon>Nucleocytoviricota</taxon>
        <taxon>Megaviricetes</taxon>
        <taxon>Imitervirales</taxon>
        <taxon>Mimiviridae</taxon>
        <taxon>Klosneuvirinae</taxon>
    </lineage>
</organism>
<accession>A0A3G5A2G2</accession>
<name>A0A3G5A2G2_9VIRU</name>
<sequence>MNYLYKYFKYKDKYLELKQHGGLWTPTINKYSLTDNFVLNDVQMKDAWEDIYYIDRTIKWLKPLLDNTIFDRRVEKMIFASGAKISEDGRKEYDHYIVYSNNEVLYVIVAKHSENTLNIRENSLRSLKSHPILTNNIRLIVPYGNIDRYLGFLLGLGARHRSKPIAVGSTLREFFTKKNSSSTFLIDKSINETYSEVGITPPESIDPTKTKIPLGEYFDQIKIIRNSISDALKGTLARQTLTWDPVYWHFPIAITH</sequence>
<proteinExistence type="predicted"/>
<gene>
    <name evidence="1" type="ORF">Harvfovirus31_1</name>
</gene>
<dbReference type="EMBL" id="MK072273">
    <property type="protein sequence ID" value="AYV81385.1"/>
    <property type="molecule type" value="Genomic_DNA"/>
</dbReference>
<feature type="non-terminal residue" evidence="1">
    <location>
        <position position="256"/>
    </location>
</feature>
<protein>
    <submittedName>
        <fullName evidence="1">Uncharacterized protein</fullName>
    </submittedName>
</protein>
<reference evidence="1" key="1">
    <citation type="submission" date="2018-10" db="EMBL/GenBank/DDBJ databases">
        <title>Hidden diversity of soil giant viruses.</title>
        <authorList>
            <person name="Schulz F."/>
            <person name="Alteio L."/>
            <person name="Goudeau D."/>
            <person name="Ryan E.M."/>
            <person name="Malmstrom R.R."/>
            <person name="Blanchard J."/>
            <person name="Woyke T."/>
        </authorList>
    </citation>
    <scope>NUCLEOTIDE SEQUENCE</scope>
    <source>
        <strain evidence="1">HAV1</strain>
    </source>
</reference>
<evidence type="ECO:0000313" key="1">
    <source>
        <dbReference type="EMBL" id="AYV81385.1"/>
    </source>
</evidence>